<evidence type="ECO:0000313" key="2">
    <source>
        <dbReference type="Proteomes" id="UP001055811"/>
    </source>
</evidence>
<dbReference type="Proteomes" id="UP001055811">
    <property type="component" value="Linkage Group LG03"/>
</dbReference>
<gene>
    <name evidence="1" type="ORF">L2E82_19371</name>
</gene>
<evidence type="ECO:0000313" key="1">
    <source>
        <dbReference type="EMBL" id="KAI3768565.1"/>
    </source>
</evidence>
<name>A0ACB9FCG1_CICIN</name>
<keyword evidence="2" id="KW-1185">Reference proteome</keyword>
<accession>A0ACB9FCG1</accession>
<protein>
    <submittedName>
        <fullName evidence="1">Uncharacterized protein</fullName>
    </submittedName>
</protein>
<sequence>MFLENIVNLIVESGAVPALVRHLQAPQLPEELVTGPRAYEDEVEKGSAFTLGLLAIKPEHQQLIVDAGALPHRVALLKRHKDGQSSRAINGAIREAADAII</sequence>
<dbReference type="EMBL" id="CM042011">
    <property type="protein sequence ID" value="KAI3768565.1"/>
    <property type="molecule type" value="Genomic_DNA"/>
</dbReference>
<reference evidence="2" key="1">
    <citation type="journal article" date="2022" name="Mol. Ecol. Resour.">
        <title>The genomes of chicory, endive, great burdock and yacon provide insights into Asteraceae palaeo-polyploidization history and plant inulin production.</title>
        <authorList>
            <person name="Fan W."/>
            <person name="Wang S."/>
            <person name="Wang H."/>
            <person name="Wang A."/>
            <person name="Jiang F."/>
            <person name="Liu H."/>
            <person name="Zhao H."/>
            <person name="Xu D."/>
            <person name="Zhang Y."/>
        </authorList>
    </citation>
    <scope>NUCLEOTIDE SEQUENCE [LARGE SCALE GENOMIC DNA]</scope>
    <source>
        <strain evidence="2">cv. Punajuju</strain>
    </source>
</reference>
<proteinExistence type="predicted"/>
<organism evidence="1 2">
    <name type="scientific">Cichorium intybus</name>
    <name type="common">Chicory</name>
    <dbReference type="NCBI Taxonomy" id="13427"/>
    <lineage>
        <taxon>Eukaryota</taxon>
        <taxon>Viridiplantae</taxon>
        <taxon>Streptophyta</taxon>
        <taxon>Embryophyta</taxon>
        <taxon>Tracheophyta</taxon>
        <taxon>Spermatophyta</taxon>
        <taxon>Magnoliopsida</taxon>
        <taxon>eudicotyledons</taxon>
        <taxon>Gunneridae</taxon>
        <taxon>Pentapetalae</taxon>
        <taxon>asterids</taxon>
        <taxon>campanulids</taxon>
        <taxon>Asterales</taxon>
        <taxon>Asteraceae</taxon>
        <taxon>Cichorioideae</taxon>
        <taxon>Cichorieae</taxon>
        <taxon>Cichoriinae</taxon>
        <taxon>Cichorium</taxon>
    </lineage>
</organism>
<reference evidence="1 2" key="2">
    <citation type="journal article" date="2022" name="Mol. Ecol. Resour.">
        <title>The genomes of chicory, endive, great burdock and yacon provide insights into Asteraceae paleo-polyploidization history and plant inulin production.</title>
        <authorList>
            <person name="Fan W."/>
            <person name="Wang S."/>
            <person name="Wang H."/>
            <person name="Wang A."/>
            <person name="Jiang F."/>
            <person name="Liu H."/>
            <person name="Zhao H."/>
            <person name="Xu D."/>
            <person name="Zhang Y."/>
        </authorList>
    </citation>
    <scope>NUCLEOTIDE SEQUENCE [LARGE SCALE GENOMIC DNA]</scope>
    <source>
        <strain evidence="2">cv. Punajuju</strain>
        <tissue evidence="1">Leaves</tissue>
    </source>
</reference>
<comment type="caution">
    <text evidence="1">The sequence shown here is derived from an EMBL/GenBank/DDBJ whole genome shotgun (WGS) entry which is preliminary data.</text>
</comment>